<keyword evidence="2" id="KW-1185">Reference proteome</keyword>
<evidence type="ECO:0000313" key="1">
    <source>
        <dbReference type="EMBL" id="KYQ73302.1"/>
    </source>
</evidence>
<evidence type="ECO:0000313" key="2">
    <source>
        <dbReference type="Proteomes" id="UP000076276"/>
    </source>
</evidence>
<proteinExistence type="predicted"/>
<accession>A0A151Y5G6</accession>
<protein>
    <recommendedName>
        <fullName evidence="3">Replication protein</fullName>
    </recommendedName>
</protein>
<reference evidence="1 2" key="1">
    <citation type="submission" date="2016-03" db="EMBL/GenBank/DDBJ databases">
        <title>Acinetobacter genomospecies 28 strain ANC 4149.</title>
        <authorList>
            <person name="Radolfova-Krizova L."/>
            <person name="Nemec A."/>
        </authorList>
    </citation>
    <scope>NUCLEOTIDE SEQUENCE [LARGE SCALE GENOMIC DNA]</scope>
    <source>
        <strain evidence="1 2">ANC 4149</strain>
    </source>
</reference>
<dbReference type="OrthoDB" id="6696888at2"/>
<sequence>MKNILLQHKEYPLIASPQLAKELGTAAATFLQKLHFLISENRKYKQKKNLTVHLNRKWWFHTFEEWQSTLGLFSVSTIKRAVAKLKELGLIEINKLSKIKSMRVNYYTINYKKLKQLFGISAGAAKPQPAPKPVSEIIQGTEAPIHTEAAAEDIATIPREHRALYRQLRQYKLDIAHDDPRLFYWEKVSRTVLAYTASAPNRLNLNKWQWHSPEQILPAELIRI</sequence>
<dbReference type="EMBL" id="LUAW01000010">
    <property type="protein sequence ID" value="KYQ73302.1"/>
    <property type="molecule type" value="Genomic_DNA"/>
</dbReference>
<evidence type="ECO:0008006" key="3">
    <source>
        <dbReference type="Google" id="ProtNLM"/>
    </source>
</evidence>
<dbReference type="AlphaFoldDB" id="A0A151Y5G6"/>
<name>A0A151Y5G6_9GAMM</name>
<comment type="caution">
    <text evidence="1">The sequence shown here is derived from an EMBL/GenBank/DDBJ whole genome shotgun (WGS) entry which is preliminary data.</text>
</comment>
<dbReference type="RefSeq" id="WP_067666230.1">
    <property type="nucleotide sequence ID" value="NZ_CBCSIK010000006.1"/>
</dbReference>
<gene>
    <name evidence="1" type="ORF">AZH43_06375</name>
</gene>
<organism evidence="1 2">
    <name type="scientific">Acinetobacter pragensis</name>
    <dbReference type="NCBI Taxonomy" id="1806892"/>
    <lineage>
        <taxon>Bacteria</taxon>
        <taxon>Pseudomonadati</taxon>
        <taxon>Pseudomonadota</taxon>
        <taxon>Gammaproteobacteria</taxon>
        <taxon>Moraxellales</taxon>
        <taxon>Moraxellaceae</taxon>
        <taxon>Acinetobacter</taxon>
    </lineage>
</organism>
<dbReference type="Proteomes" id="UP000076276">
    <property type="component" value="Unassembled WGS sequence"/>
</dbReference>